<sequence length="118" mass="13656">MTLRSCFAPEECEIISTCLDIFVQASHIHELDAYLVSGFQREDYRKTISKIQQGEELDQEDARKIRNAVFHVSSFPLSNPEEAESRVGIDFRYVYWFAAYIEDVFESNLPTDNAVQEP</sequence>
<accession>A0A7W9SMN1</accession>
<name>A0A7W9SMN1_ARMRO</name>
<keyword evidence="2" id="KW-1185">Reference proteome</keyword>
<gene>
    <name evidence="1" type="ORF">HNQ39_000405</name>
</gene>
<organism evidence="1 2">
    <name type="scientific">Armatimonas rosea</name>
    <dbReference type="NCBI Taxonomy" id="685828"/>
    <lineage>
        <taxon>Bacteria</taxon>
        <taxon>Bacillati</taxon>
        <taxon>Armatimonadota</taxon>
        <taxon>Armatimonadia</taxon>
        <taxon>Armatimonadales</taxon>
        <taxon>Armatimonadaceae</taxon>
        <taxon>Armatimonas</taxon>
    </lineage>
</organism>
<reference evidence="1 2" key="1">
    <citation type="submission" date="2020-08" db="EMBL/GenBank/DDBJ databases">
        <title>Genomic Encyclopedia of Type Strains, Phase IV (KMG-IV): sequencing the most valuable type-strain genomes for metagenomic binning, comparative biology and taxonomic classification.</title>
        <authorList>
            <person name="Goeker M."/>
        </authorList>
    </citation>
    <scope>NUCLEOTIDE SEQUENCE [LARGE SCALE GENOMIC DNA]</scope>
    <source>
        <strain evidence="1 2">DSM 23562</strain>
    </source>
</reference>
<proteinExistence type="predicted"/>
<dbReference type="AlphaFoldDB" id="A0A7W9SMN1"/>
<dbReference type="Proteomes" id="UP000520814">
    <property type="component" value="Unassembled WGS sequence"/>
</dbReference>
<protein>
    <submittedName>
        <fullName evidence="1">Uncharacterized protein</fullName>
    </submittedName>
</protein>
<dbReference type="RefSeq" id="WP_184192279.1">
    <property type="nucleotide sequence ID" value="NZ_JACHGW010000001.1"/>
</dbReference>
<evidence type="ECO:0000313" key="1">
    <source>
        <dbReference type="EMBL" id="MBB6048643.1"/>
    </source>
</evidence>
<comment type="caution">
    <text evidence="1">The sequence shown here is derived from an EMBL/GenBank/DDBJ whole genome shotgun (WGS) entry which is preliminary data.</text>
</comment>
<dbReference type="EMBL" id="JACHGW010000001">
    <property type="protein sequence ID" value="MBB6048643.1"/>
    <property type="molecule type" value="Genomic_DNA"/>
</dbReference>
<evidence type="ECO:0000313" key="2">
    <source>
        <dbReference type="Proteomes" id="UP000520814"/>
    </source>
</evidence>